<evidence type="ECO:0000256" key="18">
    <source>
        <dbReference type="SAM" id="Phobius"/>
    </source>
</evidence>
<name>A0A6G0WPL0_9STRA</name>
<reference evidence="19 20" key="1">
    <citation type="submission" date="2019-07" db="EMBL/GenBank/DDBJ databases">
        <title>Genomics analysis of Aphanomyces spp. identifies a new class of oomycete effector associated with host adaptation.</title>
        <authorList>
            <person name="Gaulin E."/>
        </authorList>
    </citation>
    <scope>NUCLEOTIDE SEQUENCE [LARGE SCALE GENOMIC DNA]</scope>
    <source>
        <strain evidence="19 20">ATCC 201684</strain>
    </source>
</reference>
<dbReference type="PANTHER" id="PTHR15664">
    <property type="entry name" value="C20ORF30 PROTEIN"/>
    <property type="match status" value="1"/>
</dbReference>
<evidence type="ECO:0000256" key="10">
    <source>
        <dbReference type="ARBA" id="ARBA00022753"/>
    </source>
</evidence>
<dbReference type="InterPro" id="IPR008590">
    <property type="entry name" value="TMEM_230/134"/>
</dbReference>
<evidence type="ECO:0000256" key="6">
    <source>
        <dbReference type="ARBA" id="ARBA00004601"/>
    </source>
</evidence>
<keyword evidence="10" id="KW-0967">Endosome</keyword>
<dbReference type="Pfam" id="PF05915">
    <property type="entry name" value="TMEM_230_134"/>
    <property type="match status" value="1"/>
</dbReference>
<feature type="transmembrane region" description="Helical" evidence="18">
    <location>
        <begin position="80"/>
        <end position="105"/>
    </location>
</feature>
<evidence type="ECO:0000256" key="7">
    <source>
        <dbReference type="ARBA" id="ARBA00004603"/>
    </source>
</evidence>
<dbReference type="AlphaFoldDB" id="A0A6G0WPL0"/>
<evidence type="ECO:0000256" key="14">
    <source>
        <dbReference type="ARBA" id="ARBA00023136"/>
    </source>
</evidence>
<protein>
    <recommendedName>
        <fullName evidence="17">Transmembrane protein 230</fullName>
    </recommendedName>
</protein>
<dbReference type="GO" id="GO:0055037">
    <property type="term" value="C:recycling endosome"/>
    <property type="evidence" value="ECO:0007669"/>
    <property type="project" value="UniProtKB-SubCell"/>
</dbReference>
<evidence type="ECO:0000256" key="5">
    <source>
        <dbReference type="ARBA" id="ARBA00004419"/>
    </source>
</evidence>
<comment type="similarity">
    <text evidence="8">Belongs to the TMEM134/TMEM230 family.</text>
</comment>
<dbReference type="Proteomes" id="UP000481153">
    <property type="component" value="Unassembled WGS sequence"/>
</dbReference>
<evidence type="ECO:0000256" key="4">
    <source>
        <dbReference type="ARBA" id="ARBA00004412"/>
    </source>
</evidence>
<evidence type="ECO:0000256" key="12">
    <source>
        <dbReference type="ARBA" id="ARBA00023018"/>
    </source>
</evidence>
<organism evidence="19 20">
    <name type="scientific">Aphanomyces euteiches</name>
    <dbReference type="NCBI Taxonomy" id="100861"/>
    <lineage>
        <taxon>Eukaryota</taxon>
        <taxon>Sar</taxon>
        <taxon>Stramenopiles</taxon>
        <taxon>Oomycota</taxon>
        <taxon>Saprolegniomycetes</taxon>
        <taxon>Saprolegniales</taxon>
        <taxon>Verrucalvaceae</taxon>
        <taxon>Aphanomyces</taxon>
    </lineage>
</organism>
<dbReference type="VEuPathDB" id="FungiDB:AeMF1_014976"/>
<evidence type="ECO:0000256" key="1">
    <source>
        <dbReference type="ARBA" id="ARBA00004141"/>
    </source>
</evidence>
<comment type="function">
    <text evidence="16">Involved in trafficking and recycling of synaptic vesicles.</text>
</comment>
<evidence type="ECO:0000256" key="8">
    <source>
        <dbReference type="ARBA" id="ARBA00007743"/>
    </source>
</evidence>
<evidence type="ECO:0000313" key="19">
    <source>
        <dbReference type="EMBL" id="KAF0729282.1"/>
    </source>
</evidence>
<keyword evidence="9 18" id="KW-0812">Transmembrane</keyword>
<evidence type="ECO:0000256" key="2">
    <source>
        <dbReference type="ARBA" id="ARBA00004172"/>
    </source>
</evidence>
<dbReference type="GO" id="GO:0005770">
    <property type="term" value="C:late endosome"/>
    <property type="evidence" value="ECO:0007669"/>
    <property type="project" value="UniProtKB-SubCell"/>
</dbReference>
<sequence>MMSAVVAPREALVKGDKSALCEEGNDDASTTVEIDLKDEKTTTSTTNSTTTKHEPMVSFEAWSVTSTWTKIKQAVENSQIPVRTAVAALSLLIVGIVLLVMGFISSVEGHGLSHVFLGVIAFIPGSYATFQLYGAYQGWRGYEFHNLPSYEIA</sequence>
<accession>A0A6G0WPL0</accession>
<keyword evidence="12" id="KW-0770">Synapse</keyword>
<dbReference type="InterPro" id="IPR044234">
    <property type="entry name" value="TMEM230"/>
</dbReference>
<keyword evidence="14 18" id="KW-0472">Membrane</keyword>
<evidence type="ECO:0000256" key="17">
    <source>
        <dbReference type="ARBA" id="ARBA00024088"/>
    </source>
</evidence>
<dbReference type="GO" id="GO:0005794">
    <property type="term" value="C:Golgi apparatus"/>
    <property type="evidence" value="ECO:0007669"/>
    <property type="project" value="UniProtKB-SubCell"/>
</dbReference>
<proteinExistence type="inferred from homology"/>
<evidence type="ECO:0000256" key="3">
    <source>
        <dbReference type="ARBA" id="ARBA00004234"/>
    </source>
</evidence>
<evidence type="ECO:0000256" key="9">
    <source>
        <dbReference type="ARBA" id="ARBA00022692"/>
    </source>
</evidence>
<keyword evidence="11 18" id="KW-1133">Transmembrane helix</keyword>
<dbReference type="GO" id="GO:0005776">
    <property type="term" value="C:autophagosome"/>
    <property type="evidence" value="ECO:0007669"/>
    <property type="project" value="UniProtKB-SubCell"/>
</dbReference>
<comment type="subcellular location">
    <subcellularLocation>
        <location evidence="5">Cytoplasmic vesicle</location>
        <location evidence="5">Autophagosome</location>
    </subcellularLocation>
    <subcellularLocation>
        <location evidence="3">Cytoplasmic vesicle</location>
        <location evidence="3">Secretory vesicle</location>
        <location evidence="3">Synaptic vesicle</location>
    </subcellularLocation>
    <subcellularLocation>
        <location evidence="4">Early endosome</location>
    </subcellularLocation>
    <subcellularLocation>
        <location evidence="6">Golgi apparatus</location>
        <location evidence="6">trans-Golgi network</location>
    </subcellularLocation>
    <subcellularLocation>
        <location evidence="7">Late endosome</location>
    </subcellularLocation>
    <subcellularLocation>
        <location evidence="1">Membrane</location>
        <topology evidence="1">Multi-pass membrane protein</topology>
    </subcellularLocation>
    <subcellularLocation>
        <location evidence="2">Recycling endosome</location>
    </subcellularLocation>
</comment>
<feature type="transmembrane region" description="Helical" evidence="18">
    <location>
        <begin position="111"/>
        <end position="130"/>
    </location>
</feature>
<evidence type="ECO:0000313" key="20">
    <source>
        <dbReference type="Proteomes" id="UP000481153"/>
    </source>
</evidence>
<keyword evidence="15" id="KW-0968">Cytoplasmic vesicle</keyword>
<dbReference type="GO" id="GO:0005769">
    <property type="term" value="C:early endosome"/>
    <property type="evidence" value="ECO:0007669"/>
    <property type="project" value="UniProtKB-SubCell"/>
</dbReference>
<keyword evidence="20" id="KW-1185">Reference proteome</keyword>
<evidence type="ECO:0000256" key="11">
    <source>
        <dbReference type="ARBA" id="ARBA00022989"/>
    </source>
</evidence>
<dbReference type="EMBL" id="VJMJ01000166">
    <property type="protein sequence ID" value="KAF0729282.1"/>
    <property type="molecule type" value="Genomic_DNA"/>
</dbReference>
<evidence type="ECO:0000256" key="15">
    <source>
        <dbReference type="ARBA" id="ARBA00023329"/>
    </source>
</evidence>
<keyword evidence="13" id="KW-0333">Golgi apparatus</keyword>
<dbReference type="PANTHER" id="PTHR15664:SF6">
    <property type="entry name" value="TRANSMEMBRANE PROTEIN 230"/>
    <property type="match status" value="1"/>
</dbReference>
<evidence type="ECO:0000256" key="13">
    <source>
        <dbReference type="ARBA" id="ARBA00023034"/>
    </source>
</evidence>
<evidence type="ECO:0000256" key="16">
    <source>
        <dbReference type="ARBA" id="ARBA00024003"/>
    </source>
</evidence>
<gene>
    <name evidence="19" type="ORF">Ae201684_013029</name>
</gene>
<comment type="caution">
    <text evidence="19">The sequence shown here is derived from an EMBL/GenBank/DDBJ whole genome shotgun (WGS) entry which is preliminary data.</text>
</comment>
<dbReference type="GO" id="GO:0016020">
    <property type="term" value="C:membrane"/>
    <property type="evidence" value="ECO:0007669"/>
    <property type="project" value="UniProtKB-SubCell"/>
</dbReference>